<dbReference type="SMART" id="SM00220">
    <property type="entry name" value="S_TKc"/>
    <property type="match status" value="1"/>
</dbReference>
<dbReference type="PROSITE" id="PS00108">
    <property type="entry name" value="PROTEIN_KINASE_ST"/>
    <property type="match status" value="1"/>
</dbReference>
<accession>A0ABR3BEF3</accession>
<dbReference type="EMBL" id="JBCLYO010000001">
    <property type="protein sequence ID" value="KAL0097158.1"/>
    <property type="molecule type" value="Genomic_DNA"/>
</dbReference>
<feature type="region of interest" description="Disordered" evidence="5">
    <location>
        <begin position="14"/>
        <end position="58"/>
    </location>
</feature>
<keyword evidence="1 3" id="KW-0547">Nucleotide-binding</keyword>
<dbReference type="Proteomes" id="UP001448207">
    <property type="component" value="Unassembled WGS sequence"/>
</dbReference>
<dbReference type="InterPro" id="IPR008271">
    <property type="entry name" value="Ser/Thr_kinase_AS"/>
</dbReference>
<feature type="binding site" evidence="3">
    <location>
        <position position="174"/>
    </location>
    <ligand>
        <name>ATP</name>
        <dbReference type="ChEBI" id="CHEBI:30616"/>
    </ligand>
</feature>
<dbReference type="Gene3D" id="1.10.510.10">
    <property type="entry name" value="Transferase(Phosphotransferase) domain 1"/>
    <property type="match status" value="1"/>
</dbReference>
<dbReference type="InterPro" id="IPR000719">
    <property type="entry name" value="Prot_kinase_dom"/>
</dbReference>
<organism evidence="7 8">
    <name type="scientific">Phycomyces blakesleeanus</name>
    <dbReference type="NCBI Taxonomy" id="4837"/>
    <lineage>
        <taxon>Eukaryota</taxon>
        <taxon>Fungi</taxon>
        <taxon>Fungi incertae sedis</taxon>
        <taxon>Mucoromycota</taxon>
        <taxon>Mucoromycotina</taxon>
        <taxon>Mucoromycetes</taxon>
        <taxon>Mucorales</taxon>
        <taxon>Phycomycetaceae</taxon>
        <taxon>Phycomyces</taxon>
    </lineage>
</organism>
<dbReference type="InterPro" id="IPR011009">
    <property type="entry name" value="Kinase-like_dom_sf"/>
</dbReference>
<evidence type="ECO:0000256" key="5">
    <source>
        <dbReference type="SAM" id="MobiDB-lite"/>
    </source>
</evidence>
<dbReference type="Pfam" id="PF00069">
    <property type="entry name" value="Pkinase"/>
    <property type="match status" value="1"/>
</dbReference>
<evidence type="ECO:0000256" key="2">
    <source>
        <dbReference type="ARBA" id="ARBA00022840"/>
    </source>
</evidence>
<sequence length="424" mass="48687">MAVLYSPPTHPHLFTGNSSLNRSQVSADPSTQIANPTLTREKSESYTLESPHSKKPPRFQIHLDGTHTHHLTQSSAHKWMSSINDVVDGFLTRMTTSASRFHLWAKDRPLPEEILKEERTLIDNILGKDSSKGVSLVKTWGRCQTIIGKGNYGTVRLIASQDPCIPSTRLYAVKEFRKRRSESIQSYVRRLTPEYVTALHLHHPHVVQVFDLLPLNDKSLLYCQVMEYCDGSDLFHQISQIPSGLVAEEANCYFRQLISGVAYLHTMGVTHRDIKPENLLFTSKGCLKITDFGSSFCFRPKENARWVEYSRGLVGSEPYMAPEIFVEKEYDPRPIDIWSCAIVYMVMRTGSYIWYVAKKEDDECYSRYLRLQRRAKLGRWDVLESLEDGPKGLIYHMLNTDPSKRMTSQQVLKDSWLESIECCQ</sequence>
<dbReference type="PANTHER" id="PTHR24346:SF30">
    <property type="entry name" value="MATERNAL EMBRYONIC LEUCINE ZIPPER KINASE"/>
    <property type="match status" value="1"/>
</dbReference>
<comment type="caution">
    <text evidence="7">The sequence shown here is derived from an EMBL/GenBank/DDBJ whole genome shotgun (WGS) entry which is preliminary data.</text>
</comment>
<proteinExistence type="inferred from homology"/>
<dbReference type="SUPFAM" id="SSF56112">
    <property type="entry name" value="Protein kinase-like (PK-like)"/>
    <property type="match status" value="1"/>
</dbReference>
<evidence type="ECO:0000256" key="3">
    <source>
        <dbReference type="PROSITE-ProRule" id="PRU10141"/>
    </source>
</evidence>
<feature type="compositionally biased region" description="Polar residues" evidence="5">
    <location>
        <begin position="15"/>
        <end position="38"/>
    </location>
</feature>
<keyword evidence="4 7" id="KW-0723">Serine/threonine-protein kinase</keyword>
<evidence type="ECO:0000259" key="6">
    <source>
        <dbReference type="PROSITE" id="PS50011"/>
    </source>
</evidence>
<dbReference type="PROSITE" id="PS00107">
    <property type="entry name" value="PROTEIN_KINASE_ATP"/>
    <property type="match status" value="1"/>
</dbReference>
<name>A0ABR3BEF3_PHYBL</name>
<dbReference type="PANTHER" id="PTHR24346">
    <property type="entry name" value="MAP/MICROTUBULE AFFINITY-REGULATING KINASE"/>
    <property type="match status" value="1"/>
</dbReference>
<evidence type="ECO:0000256" key="4">
    <source>
        <dbReference type="RuleBase" id="RU000304"/>
    </source>
</evidence>
<evidence type="ECO:0000256" key="1">
    <source>
        <dbReference type="ARBA" id="ARBA00022741"/>
    </source>
</evidence>
<keyword evidence="7" id="KW-0808">Transferase</keyword>
<keyword evidence="2 3" id="KW-0067">ATP-binding</keyword>
<evidence type="ECO:0000313" key="8">
    <source>
        <dbReference type="Proteomes" id="UP001448207"/>
    </source>
</evidence>
<evidence type="ECO:0000313" key="7">
    <source>
        <dbReference type="EMBL" id="KAL0097158.1"/>
    </source>
</evidence>
<gene>
    <name evidence="7" type="ORF">J3Q64DRAFT_1630400</name>
</gene>
<protein>
    <submittedName>
        <fullName evidence="7">Serine/threonine protein kinase</fullName>
    </submittedName>
</protein>
<keyword evidence="8" id="KW-1185">Reference proteome</keyword>
<comment type="similarity">
    <text evidence="4">Belongs to the protein kinase superfamily.</text>
</comment>
<keyword evidence="7" id="KW-0418">Kinase</keyword>
<reference evidence="7 8" key="1">
    <citation type="submission" date="2024-04" db="EMBL/GenBank/DDBJ databases">
        <title>Symmetric and asymmetric DNA N6-adenine methylation regulates different biological responses in Mucorales.</title>
        <authorList>
            <consortium name="Lawrence Berkeley National Laboratory"/>
            <person name="Lax C."/>
            <person name="Mondo S.J."/>
            <person name="Osorio-Concepcion M."/>
            <person name="Muszewska A."/>
            <person name="Corrochano-Luque M."/>
            <person name="Gutierrez G."/>
            <person name="Riley R."/>
            <person name="Lipzen A."/>
            <person name="Guo J."/>
            <person name="Hundley H."/>
            <person name="Amirebrahimi M."/>
            <person name="Ng V."/>
            <person name="Lorenzo-Gutierrez D."/>
            <person name="Binder U."/>
            <person name="Yang J."/>
            <person name="Song Y."/>
            <person name="Canovas D."/>
            <person name="Navarro E."/>
            <person name="Freitag M."/>
            <person name="Gabaldon T."/>
            <person name="Grigoriev I.V."/>
            <person name="Corrochano L.M."/>
            <person name="Nicolas F.E."/>
            <person name="Garre V."/>
        </authorList>
    </citation>
    <scope>NUCLEOTIDE SEQUENCE [LARGE SCALE GENOMIC DNA]</scope>
    <source>
        <strain evidence="7 8">L51</strain>
    </source>
</reference>
<feature type="domain" description="Protein kinase" evidence="6">
    <location>
        <begin position="141"/>
        <end position="417"/>
    </location>
</feature>
<dbReference type="PROSITE" id="PS50011">
    <property type="entry name" value="PROTEIN_KINASE_DOM"/>
    <property type="match status" value="1"/>
</dbReference>
<dbReference type="GO" id="GO:0004674">
    <property type="term" value="F:protein serine/threonine kinase activity"/>
    <property type="evidence" value="ECO:0007669"/>
    <property type="project" value="UniProtKB-KW"/>
</dbReference>
<dbReference type="InterPro" id="IPR017441">
    <property type="entry name" value="Protein_kinase_ATP_BS"/>
</dbReference>